<name>A0A212F2F9_DANPL</name>
<keyword evidence="2" id="KW-1185">Reference proteome</keyword>
<dbReference type="Proteomes" id="UP000007151">
    <property type="component" value="Unassembled WGS sequence"/>
</dbReference>
<comment type="caution">
    <text evidence="1">The sequence shown here is derived from an EMBL/GenBank/DDBJ whole genome shotgun (WGS) entry which is preliminary data.</text>
</comment>
<dbReference type="AlphaFoldDB" id="A0A212F2F9"/>
<dbReference type="InParanoid" id="A0A212F2F9"/>
<gene>
    <name evidence="1" type="ORF">KGM_216179</name>
</gene>
<protein>
    <submittedName>
        <fullName evidence="1">Uncharacterized protein</fullName>
    </submittedName>
</protein>
<evidence type="ECO:0000313" key="2">
    <source>
        <dbReference type="Proteomes" id="UP000007151"/>
    </source>
</evidence>
<organism evidence="1 2">
    <name type="scientific">Danaus plexippus plexippus</name>
    <dbReference type="NCBI Taxonomy" id="278856"/>
    <lineage>
        <taxon>Eukaryota</taxon>
        <taxon>Metazoa</taxon>
        <taxon>Ecdysozoa</taxon>
        <taxon>Arthropoda</taxon>
        <taxon>Hexapoda</taxon>
        <taxon>Insecta</taxon>
        <taxon>Pterygota</taxon>
        <taxon>Neoptera</taxon>
        <taxon>Endopterygota</taxon>
        <taxon>Lepidoptera</taxon>
        <taxon>Glossata</taxon>
        <taxon>Ditrysia</taxon>
        <taxon>Papilionoidea</taxon>
        <taxon>Nymphalidae</taxon>
        <taxon>Danainae</taxon>
        <taxon>Danaini</taxon>
        <taxon>Danaina</taxon>
        <taxon>Danaus</taxon>
        <taxon>Danaus</taxon>
    </lineage>
</organism>
<sequence>MASKPDLSLKKDEVKMYEAEQAMAYF</sequence>
<reference evidence="1 2" key="1">
    <citation type="journal article" date="2011" name="Cell">
        <title>The monarch butterfly genome yields insights into long-distance migration.</title>
        <authorList>
            <person name="Zhan S."/>
            <person name="Merlin C."/>
            <person name="Boore J.L."/>
            <person name="Reppert S.M."/>
        </authorList>
    </citation>
    <scope>NUCLEOTIDE SEQUENCE [LARGE SCALE GENOMIC DNA]</scope>
    <source>
        <strain evidence="1">F-2</strain>
    </source>
</reference>
<proteinExistence type="predicted"/>
<accession>A0A212F2F9</accession>
<evidence type="ECO:0000313" key="1">
    <source>
        <dbReference type="EMBL" id="OWR47917.1"/>
    </source>
</evidence>
<dbReference type="KEGG" id="dpl:KGM_216179"/>
<dbReference type="EMBL" id="AGBW02010750">
    <property type="protein sequence ID" value="OWR47917.1"/>
    <property type="molecule type" value="Genomic_DNA"/>
</dbReference>